<comment type="caution">
    <text evidence="2">The sequence shown here is derived from an EMBL/GenBank/DDBJ whole genome shotgun (WGS) entry which is preliminary data.</text>
</comment>
<dbReference type="OrthoDB" id="2019483at2759"/>
<dbReference type="PANTHER" id="PTHR33414">
    <property type="entry name" value="PROTEIN PLASTID MOVEMENT IMPAIRED 1-RELATED 1"/>
    <property type="match status" value="1"/>
</dbReference>
<keyword evidence="3" id="KW-1185">Reference proteome</keyword>
<dbReference type="InterPro" id="IPR039614">
    <property type="entry name" value="PMI1-like"/>
</dbReference>
<dbReference type="EMBL" id="JAHUZN010000006">
    <property type="protein sequence ID" value="KAG8491348.1"/>
    <property type="molecule type" value="Genomic_DNA"/>
</dbReference>
<dbReference type="Pfam" id="PF21745">
    <property type="entry name" value="PMI1_PMIR1-2_C"/>
    <property type="match status" value="1"/>
</dbReference>
<dbReference type="AlphaFoldDB" id="A0A8J6D4X6"/>
<evidence type="ECO:0000313" key="2">
    <source>
        <dbReference type="EMBL" id="KAG8491348.1"/>
    </source>
</evidence>
<dbReference type="Pfam" id="PF10358">
    <property type="entry name" value="NT-C2"/>
    <property type="match status" value="1"/>
</dbReference>
<protein>
    <recommendedName>
        <fullName evidence="1">C2 NT-type domain-containing protein</fullName>
    </recommendedName>
</protein>
<dbReference type="InterPro" id="IPR048972">
    <property type="entry name" value="PMI1_PMIR1-2_C"/>
</dbReference>
<reference evidence="2 3" key="1">
    <citation type="journal article" date="2021" name="bioRxiv">
        <title>The Gossypium anomalum genome as a resource for cotton improvement and evolutionary analysis of hybrid incompatibility.</title>
        <authorList>
            <person name="Grover C.E."/>
            <person name="Yuan D."/>
            <person name="Arick M.A."/>
            <person name="Miller E.R."/>
            <person name="Hu G."/>
            <person name="Peterson D.G."/>
            <person name="Wendel J.F."/>
            <person name="Udall J.A."/>
        </authorList>
    </citation>
    <scope>NUCLEOTIDE SEQUENCE [LARGE SCALE GENOMIC DNA]</scope>
    <source>
        <strain evidence="2">JFW-Udall</strain>
        <tissue evidence="2">Leaf</tissue>
    </source>
</reference>
<evidence type="ECO:0000313" key="3">
    <source>
        <dbReference type="Proteomes" id="UP000701853"/>
    </source>
</evidence>
<evidence type="ECO:0000259" key="1">
    <source>
        <dbReference type="PROSITE" id="PS51840"/>
    </source>
</evidence>
<accession>A0A8J6D4X6</accession>
<dbReference type="PROSITE" id="PS51840">
    <property type="entry name" value="C2_NT"/>
    <property type="match status" value="1"/>
</dbReference>
<dbReference type="PANTHER" id="PTHR33414:SF10">
    <property type="entry name" value="PROTEIN PLASTID MOVEMENT IMPAIRED 1-RELATED 2"/>
    <property type="match status" value="1"/>
</dbReference>
<gene>
    <name evidence="2" type="ORF">CXB51_014511</name>
</gene>
<sequence length="1149" mass="127325">MDKNNGVADSNDGELLRDIEEISKALYLQKPSSTALITTSNVRSKSAGKAHLSESKSKQNSRNLYNDVMHKEKKSSSSSLWNWKKPFKALTHIRHQRFDICFFLHVHSIDGLPAFLNDLSLCVHWKMKDEVLSTRAVRVVDGIAEFEETLMCKCCVYGSKSGPRNSAKYEARLFVIYASIVGALGNDIGEHWIDLTRLLPLTLEDLVGEKRSGKWTTSFKLSGKAKGATLNVSFSFLATGDDLVESSGKTNASSFLNLTEKGSSAMGPSGILNPDKGNGILQHFGNVPSNVNHMSYLSPLSVDLQFGTELLPGVGLKLSKSLGFLYQKLNEGNLHRVASLDKLSEHVEPPKHYFDFDKVIDEYENIEFSVIEQGVEMCHDDPSKLEQSAIQTIDGSTIDIINVEEILKDCDTDIDEEAEQLLDVYCSSVCTEQVGVDECIQEKSAIHSKPMTLGGLESDFDDILITESLSALDEFIEHEKYMEVKSHYTPSNSIKKSLSLDEIADSVASDFLKMLEIEHGPFSLNSDNAVESPRERLLREFENEALASGDFILNFGAGGEEKEVGSTTPGPCHGVNYDDFAFSSVILPRKEQEESQSLANRRSIKMLEHLETEALMCEWGLDEKAFQSSPCVQTDGFGSPIEFSSEQSELPPLGEGFGHFVPTKDGGVLRSMNPLHFINCKNVGCPAIQVSRAAVFPARLGTDVMEILQNLASLGIENLSLHVNKLIPLEDITGKTLQQVALEAASRAIMLERWDELQQELLCERDSFDQRNEGFQFCWSCDNLSSGLICGQIDSGCVSMENLVPSVMSRIEVLMLEGLRIQCGMSDEDAPSSISPFSSSNMPFIIGKDSNFSKLLSFEGAASSHSLDLDFGYDFDYVNRLVSLSITLDEWLRLDAGIIDHGDHISDHKIQILEAHQAKCLDSVSGKLIKRVNLGKASGREHGLLGNNFTLAVMVLLRDPLRNYEPIGTSMIALIQVERASLAIEPESDEQESPESEVAEEKDGAPFFLITEVHLAGLNTEPHKQHLWGSKAQQQSGTRWLLASGIANSNKKTFSKSKAMVRYYPSMMRKMQPGNVLWSLTSNVHETGTNWNELADFGPHSRNPNLAISHRMFEEPILTTSTDPPKLKTDPDFVLSKLKLRILPKLNKR</sequence>
<organism evidence="2 3">
    <name type="scientific">Gossypium anomalum</name>
    <dbReference type="NCBI Taxonomy" id="47600"/>
    <lineage>
        <taxon>Eukaryota</taxon>
        <taxon>Viridiplantae</taxon>
        <taxon>Streptophyta</taxon>
        <taxon>Embryophyta</taxon>
        <taxon>Tracheophyta</taxon>
        <taxon>Spermatophyta</taxon>
        <taxon>Magnoliopsida</taxon>
        <taxon>eudicotyledons</taxon>
        <taxon>Gunneridae</taxon>
        <taxon>Pentapetalae</taxon>
        <taxon>rosids</taxon>
        <taxon>malvids</taxon>
        <taxon>Malvales</taxon>
        <taxon>Malvaceae</taxon>
        <taxon>Malvoideae</taxon>
        <taxon>Gossypium</taxon>
    </lineage>
</organism>
<name>A0A8J6D4X6_9ROSI</name>
<dbReference type="Proteomes" id="UP000701853">
    <property type="component" value="Chromosome 6"/>
</dbReference>
<feature type="domain" description="C2 NT-type" evidence="1">
    <location>
        <begin position="90"/>
        <end position="238"/>
    </location>
</feature>
<proteinExistence type="predicted"/>
<dbReference type="InterPro" id="IPR019448">
    <property type="entry name" value="NT-C2"/>
</dbReference>